<name>S8E388_9LAMI</name>
<organism evidence="4 5">
    <name type="scientific">Genlisea aurea</name>
    <dbReference type="NCBI Taxonomy" id="192259"/>
    <lineage>
        <taxon>Eukaryota</taxon>
        <taxon>Viridiplantae</taxon>
        <taxon>Streptophyta</taxon>
        <taxon>Embryophyta</taxon>
        <taxon>Tracheophyta</taxon>
        <taxon>Spermatophyta</taxon>
        <taxon>Magnoliopsida</taxon>
        <taxon>eudicotyledons</taxon>
        <taxon>Gunneridae</taxon>
        <taxon>Pentapetalae</taxon>
        <taxon>asterids</taxon>
        <taxon>lamiids</taxon>
        <taxon>Lamiales</taxon>
        <taxon>Lentibulariaceae</taxon>
        <taxon>Genlisea</taxon>
    </lineage>
</organism>
<dbReference type="Pfam" id="PF00560">
    <property type="entry name" value="LRR_1"/>
    <property type="match status" value="1"/>
</dbReference>
<keyword evidence="2" id="KW-0677">Repeat</keyword>
<evidence type="ECO:0000313" key="5">
    <source>
        <dbReference type="Proteomes" id="UP000015453"/>
    </source>
</evidence>
<dbReference type="PROSITE" id="PS51450">
    <property type="entry name" value="LRR"/>
    <property type="match status" value="1"/>
</dbReference>
<dbReference type="SUPFAM" id="SSF52058">
    <property type="entry name" value="L domain-like"/>
    <property type="match status" value="1"/>
</dbReference>
<dbReference type="EMBL" id="AUSU01003503">
    <property type="protein sequence ID" value="EPS66742.1"/>
    <property type="molecule type" value="Genomic_DNA"/>
</dbReference>
<comment type="caution">
    <text evidence="4">The sequence shown here is derived from an EMBL/GenBank/DDBJ whole genome shotgun (WGS) entry which is preliminary data.</text>
</comment>
<keyword evidence="3" id="KW-0732">Signal</keyword>
<dbReference type="Gene3D" id="3.80.10.10">
    <property type="entry name" value="Ribonuclease Inhibitor"/>
    <property type="match status" value="3"/>
</dbReference>
<dbReference type="GO" id="GO:0051707">
    <property type="term" value="P:response to other organism"/>
    <property type="evidence" value="ECO:0007669"/>
    <property type="project" value="UniProtKB-ARBA"/>
</dbReference>
<evidence type="ECO:0000313" key="4">
    <source>
        <dbReference type="EMBL" id="EPS66742.1"/>
    </source>
</evidence>
<reference evidence="4 5" key="1">
    <citation type="journal article" date="2013" name="BMC Genomics">
        <title>The miniature genome of a carnivorous plant Genlisea aurea contains a low number of genes and short non-coding sequences.</title>
        <authorList>
            <person name="Leushkin E.V."/>
            <person name="Sutormin R.A."/>
            <person name="Nabieva E.R."/>
            <person name="Penin A.A."/>
            <person name="Kondrashov A.S."/>
            <person name="Logacheva M.D."/>
        </authorList>
    </citation>
    <scope>NUCLEOTIDE SEQUENCE [LARGE SCALE GENOMIC DNA]</scope>
</reference>
<evidence type="ECO:0000256" key="2">
    <source>
        <dbReference type="ARBA" id="ARBA00022737"/>
    </source>
</evidence>
<dbReference type="Proteomes" id="UP000015453">
    <property type="component" value="Unassembled WGS sequence"/>
</dbReference>
<feature type="signal peptide" evidence="3">
    <location>
        <begin position="1"/>
        <end position="24"/>
    </location>
</feature>
<dbReference type="OrthoDB" id="676979at2759"/>
<feature type="non-terminal residue" evidence="4">
    <location>
        <position position="1"/>
    </location>
</feature>
<keyword evidence="1" id="KW-0433">Leucine-rich repeat</keyword>
<accession>S8E388</accession>
<proteinExistence type="predicted"/>
<dbReference type="InterPro" id="IPR053213">
    <property type="entry name" value="RLP29"/>
</dbReference>
<dbReference type="Pfam" id="PF13855">
    <property type="entry name" value="LRR_8"/>
    <property type="match status" value="1"/>
</dbReference>
<evidence type="ECO:0000256" key="3">
    <source>
        <dbReference type="SAM" id="SignalP"/>
    </source>
</evidence>
<sequence>LSMALTTVLLLLLLLLLAVDGAHCVTHPRDVRVLKLLKGTIVSGGAALPPASCIASWDFAVDPCDAVFSDKFTCGIRCDAYAGNFSRVTEVALDSAAYSGDISAVDWNLPFLQNLDVSTNAFYGRMPASFSALIQLRRLSLSHNSLSGGLSDSVASLANLEELYLDNNFFTGGIPPNFGNLRTLKRLELQGNRLTGAFTDLGRLTGLNFLDASDNWLSGGLPASLPPSLVELVARNNGIEGEIGANLMPPSLQVLDLSHNKLSGSVPSDLFTHPGLEQLTLSFNELESVQIPDDYYMGLLSDRLVSADLSNNRIEGLLPGFMGLMPRLAALSLEENRFWGFIPPEYVMKIVINGPISGRTQFVRLLLGGNYLFGPIPGGFLELKPGSVDIRLGDNCLFRCPVRFFFCGGGPQKPSFQCRK</sequence>
<dbReference type="InterPro" id="IPR003591">
    <property type="entry name" value="Leu-rich_rpt_typical-subtyp"/>
</dbReference>
<dbReference type="PANTHER" id="PTHR48009">
    <property type="entry name" value="LEUCINE-RICH REPEAT (LRR) FAMILY PROTEIN"/>
    <property type="match status" value="1"/>
</dbReference>
<dbReference type="GO" id="GO:0006952">
    <property type="term" value="P:defense response"/>
    <property type="evidence" value="ECO:0007669"/>
    <property type="project" value="UniProtKB-ARBA"/>
</dbReference>
<protein>
    <recommendedName>
        <fullName evidence="6">Leucine-rich repeat-containing N-terminal plant-type domain-containing protein</fullName>
    </recommendedName>
</protein>
<gene>
    <name evidence="4" type="ORF">M569_08034</name>
</gene>
<dbReference type="FunFam" id="3.80.10.10:FF:000383">
    <property type="entry name" value="Leucine-rich repeat receptor protein kinase EMS1"/>
    <property type="match status" value="1"/>
</dbReference>
<feature type="chain" id="PRO_5004550110" description="Leucine-rich repeat-containing N-terminal plant-type domain-containing protein" evidence="3">
    <location>
        <begin position="25"/>
        <end position="420"/>
    </location>
</feature>
<dbReference type="InterPro" id="IPR032675">
    <property type="entry name" value="LRR_dom_sf"/>
</dbReference>
<keyword evidence="5" id="KW-1185">Reference proteome</keyword>
<dbReference type="PANTHER" id="PTHR48009:SF7">
    <property type="entry name" value="LEUCINE-RICH REPEAT (LRR) FAMILY PROTEIN"/>
    <property type="match status" value="1"/>
</dbReference>
<dbReference type="InterPro" id="IPR001611">
    <property type="entry name" value="Leu-rich_rpt"/>
</dbReference>
<evidence type="ECO:0008006" key="6">
    <source>
        <dbReference type="Google" id="ProtNLM"/>
    </source>
</evidence>
<evidence type="ECO:0000256" key="1">
    <source>
        <dbReference type="ARBA" id="ARBA00022614"/>
    </source>
</evidence>
<dbReference type="SMART" id="SM00369">
    <property type="entry name" value="LRR_TYP"/>
    <property type="match status" value="4"/>
</dbReference>
<dbReference type="AlphaFoldDB" id="S8E388"/>